<evidence type="ECO:0000256" key="2">
    <source>
        <dbReference type="SAM" id="SignalP"/>
    </source>
</evidence>
<reference evidence="3" key="1">
    <citation type="submission" date="2023-06" db="EMBL/GenBank/DDBJ databases">
        <title>Genome-scale phylogeny and comparative genomics of the fungal order Sordariales.</title>
        <authorList>
            <consortium name="Lawrence Berkeley National Laboratory"/>
            <person name="Hensen N."/>
            <person name="Bonometti L."/>
            <person name="Westerberg I."/>
            <person name="Brannstrom I.O."/>
            <person name="Guillou S."/>
            <person name="Cros-Aarteil S."/>
            <person name="Calhoun S."/>
            <person name="Haridas S."/>
            <person name="Kuo A."/>
            <person name="Mondo S."/>
            <person name="Pangilinan J."/>
            <person name="Riley R."/>
            <person name="Labutti K."/>
            <person name="Andreopoulos B."/>
            <person name="Lipzen A."/>
            <person name="Chen C."/>
            <person name="Yanf M."/>
            <person name="Daum C."/>
            <person name="Ng V."/>
            <person name="Clum A."/>
            <person name="Steindorff A."/>
            <person name="Ohm R."/>
            <person name="Martin F."/>
            <person name="Silar P."/>
            <person name="Natvig D."/>
            <person name="Lalanne C."/>
            <person name="Gautier V."/>
            <person name="Ament-Velasquez S.L."/>
            <person name="Kruys A."/>
            <person name="Hutchinson M.I."/>
            <person name="Powell A.J."/>
            <person name="Barry K."/>
            <person name="Miller A.N."/>
            <person name="Grigoriev I.V."/>
            <person name="Debuchy R."/>
            <person name="Gladieux P."/>
            <person name="Thoren M.H."/>
            <person name="Johannesson H."/>
        </authorList>
    </citation>
    <scope>NUCLEOTIDE SEQUENCE</scope>
    <source>
        <strain evidence="3">CBS 606.72</strain>
    </source>
</reference>
<name>A0AA39WFD2_9PEZI</name>
<sequence length="328" mass="36105">MLPPPTSPKWPILLLLALPIHATPHHSNHPLNPNTKSQTHTHKLSHAALPICQPNSKLPRLFSLSHTTITYTPDESHHQGSAVFTLTNTLSKRSETLRCDLRFNYNCEFLGTPHDPDARVWVQTDMSEGRLGVTVSAPWRCDSGTTRGINGRASVTGTVEVKLDCVNGKGKPGECIRKEEVFGAGEVVLDVEGAKEMSEEVVLMKGGGGKQRPPFPMTGRWKKERDSEDWKGVVGGRTILGMARRGRAMAKALAHFERKSEEEEKGEEGGKKKGKGDGKGEKKDEGVMDEKKFIDQVEHRLCSPSCLREARPEPASGSKYTKGLRKSS</sequence>
<proteinExistence type="predicted"/>
<feature type="region of interest" description="Disordered" evidence="1">
    <location>
        <begin position="252"/>
        <end position="328"/>
    </location>
</feature>
<feature type="compositionally biased region" description="Basic and acidic residues" evidence="1">
    <location>
        <begin position="254"/>
        <end position="301"/>
    </location>
</feature>
<keyword evidence="2" id="KW-0732">Signal</keyword>
<evidence type="ECO:0000313" key="3">
    <source>
        <dbReference type="EMBL" id="KAK0614379.1"/>
    </source>
</evidence>
<feature type="chain" id="PRO_5041339657" evidence="2">
    <location>
        <begin position="23"/>
        <end position="328"/>
    </location>
</feature>
<dbReference type="EMBL" id="JAULSU010000006">
    <property type="protein sequence ID" value="KAK0614379.1"/>
    <property type="molecule type" value="Genomic_DNA"/>
</dbReference>
<evidence type="ECO:0000313" key="4">
    <source>
        <dbReference type="Proteomes" id="UP001175000"/>
    </source>
</evidence>
<protein>
    <submittedName>
        <fullName evidence="3">Uncharacterized protein</fullName>
    </submittedName>
</protein>
<feature type="region of interest" description="Disordered" evidence="1">
    <location>
        <begin position="204"/>
        <end position="226"/>
    </location>
</feature>
<accession>A0AA39WFD2</accession>
<feature type="signal peptide" evidence="2">
    <location>
        <begin position="1"/>
        <end position="22"/>
    </location>
</feature>
<dbReference type="AlphaFoldDB" id="A0AA39WFD2"/>
<evidence type="ECO:0000256" key="1">
    <source>
        <dbReference type="SAM" id="MobiDB-lite"/>
    </source>
</evidence>
<dbReference type="Proteomes" id="UP001175000">
    <property type="component" value="Unassembled WGS sequence"/>
</dbReference>
<comment type="caution">
    <text evidence="3">The sequence shown here is derived from an EMBL/GenBank/DDBJ whole genome shotgun (WGS) entry which is preliminary data.</text>
</comment>
<gene>
    <name evidence="3" type="ORF">B0T14DRAFT_570318</name>
</gene>
<organism evidence="3 4">
    <name type="scientific">Immersiella caudata</name>
    <dbReference type="NCBI Taxonomy" id="314043"/>
    <lineage>
        <taxon>Eukaryota</taxon>
        <taxon>Fungi</taxon>
        <taxon>Dikarya</taxon>
        <taxon>Ascomycota</taxon>
        <taxon>Pezizomycotina</taxon>
        <taxon>Sordariomycetes</taxon>
        <taxon>Sordariomycetidae</taxon>
        <taxon>Sordariales</taxon>
        <taxon>Lasiosphaeriaceae</taxon>
        <taxon>Immersiella</taxon>
    </lineage>
</organism>
<keyword evidence="4" id="KW-1185">Reference proteome</keyword>